<dbReference type="STRING" id="303518.ENSPNYP00000007602"/>
<dbReference type="GeneTree" id="ENSGT00940000177242"/>
<name>A0A3B4FAQ1_9CICH</name>
<evidence type="ECO:0000313" key="1">
    <source>
        <dbReference type="Ensembl" id="ENSPNYP00000007602.1"/>
    </source>
</evidence>
<accession>A0A3B4FAQ1</accession>
<reference evidence="1" key="1">
    <citation type="submission" date="2023-09" db="UniProtKB">
        <authorList>
            <consortium name="Ensembl"/>
        </authorList>
    </citation>
    <scope>IDENTIFICATION</scope>
</reference>
<dbReference type="AlphaFoldDB" id="A0A3B4FAQ1"/>
<organism evidence="1">
    <name type="scientific">Pundamilia nyererei</name>
    <dbReference type="NCBI Taxonomy" id="303518"/>
    <lineage>
        <taxon>Eukaryota</taxon>
        <taxon>Metazoa</taxon>
        <taxon>Chordata</taxon>
        <taxon>Craniata</taxon>
        <taxon>Vertebrata</taxon>
        <taxon>Euteleostomi</taxon>
        <taxon>Actinopterygii</taxon>
        <taxon>Neopterygii</taxon>
        <taxon>Teleostei</taxon>
        <taxon>Neoteleostei</taxon>
        <taxon>Acanthomorphata</taxon>
        <taxon>Ovalentaria</taxon>
        <taxon>Cichlomorphae</taxon>
        <taxon>Cichliformes</taxon>
        <taxon>Cichlidae</taxon>
        <taxon>African cichlids</taxon>
        <taxon>Pseudocrenilabrinae</taxon>
        <taxon>Haplochromini</taxon>
        <taxon>Pundamilia</taxon>
    </lineage>
</organism>
<proteinExistence type="predicted"/>
<dbReference type="Ensembl" id="ENSPNYT00000007787.1">
    <property type="protein sequence ID" value="ENSPNYP00000007602.1"/>
    <property type="gene ID" value="ENSPNYG00000005820.1"/>
</dbReference>
<protein>
    <submittedName>
        <fullName evidence="1">Uncharacterized protein</fullName>
    </submittedName>
</protein>
<sequence>MSPHKHDSNNDLYLEVSRVHSQSEGMQLTEAQKSSGQIVNFADSISNCSHHGCSVLLHRGRARAQVLPVGEVSLGLRVHCQSLGYSSRIFMCNEKSWHILCITQCKFFF</sequence>